<comment type="similarity">
    <text evidence="1">Belongs to the protein kinase superfamily. NEK Ser/Thr protein kinase family. NIMA subfamily.</text>
</comment>
<proteinExistence type="inferred from homology"/>
<feature type="binding site" evidence="7">
    <location>
        <position position="35"/>
    </location>
    <ligand>
        <name>ATP</name>
        <dbReference type="ChEBI" id="CHEBI:30616"/>
    </ligand>
</feature>
<evidence type="ECO:0000313" key="10">
    <source>
        <dbReference type="EMBL" id="QDP83533.1"/>
    </source>
</evidence>
<evidence type="ECO:0000256" key="4">
    <source>
        <dbReference type="ARBA" id="ARBA00022741"/>
    </source>
</evidence>
<keyword evidence="4 7" id="KW-0547">Nucleotide-binding</keyword>
<keyword evidence="5 10" id="KW-0418">Kinase</keyword>
<dbReference type="InterPro" id="IPR008271">
    <property type="entry name" value="Ser/Thr_kinase_AS"/>
</dbReference>
<evidence type="ECO:0000256" key="7">
    <source>
        <dbReference type="PROSITE-ProRule" id="PRU10141"/>
    </source>
</evidence>
<dbReference type="InterPro" id="IPR017441">
    <property type="entry name" value="Protein_kinase_ATP_BS"/>
</dbReference>
<reference evidence="10 11" key="1">
    <citation type="submission" date="2019-07" db="EMBL/GenBank/DDBJ databases">
        <title>Complete Genome Sequence and Methylome Analysis of Nocardia otitidis-caviarum NEB252.</title>
        <authorList>
            <person name="Fomenkov A."/>
            <person name="Anton B.P."/>
            <person name="Vincze T."/>
            <person name="Roberts R.J."/>
        </authorList>
    </citation>
    <scope>NUCLEOTIDE SEQUENCE [LARGE SCALE GENOMIC DNA]</scope>
    <source>
        <strain evidence="10 11">NEB252</strain>
    </source>
</reference>
<dbReference type="PANTHER" id="PTHR43671">
    <property type="entry name" value="SERINE/THREONINE-PROTEIN KINASE NEK"/>
    <property type="match status" value="1"/>
</dbReference>
<evidence type="ECO:0000256" key="8">
    <source>
        <dbReference type="SAM" id="MobiDB-lite"/>
    </source>
</evidence>
<dbReference type="PROSITE" id="PS00108">
    <property type="entry name" value="PROTEIN_KINASE_ST"/>
    <property type="match status" value="1"/>
</dbReference>
<evidence type="ECO:0000256" key="1">
    <source>
        <dbReference type="ARBA" id="ARBA00010886"/>
    </source>
</evidence>
<dbReference type="InterPro" id="IPR050660">
    <property type="entry name" value="NEK_Ser/Thr_kinase"/>
</dbReference>
<dbReference type="SUPFAM" id="SSF56112">
    <property type="entry name" value="Protein kinase-like (PK-like)"/>
    <property type="match status" value="1"/>
</dbReference>
<dbReference type="GO" id="GO:0004674">
    <property type="term" value="F:protein serine/threonine kinase activity"/>
    <property type="evidence" value="ECO:0007669"/>
    <property type="project" value="UniProtKB-EC"/>
</dbReference>
<keyword evidence="3" id="KW-0808">Transferase</keyword>
<dbReference type="PANTHER" id="PTHR43671:SF13">
    <property type="entry name" value="SERINE_THREONINE-PROTEIN KINASE NEK2"/>
    <property type="match status" value="1"/>
</dbReference>
<evidence type="ECO:0000256" key="6">
    <source>
        <dbReference type="ARBA" id="ARBA00022840"/>
    </source>
</evidence>
<dbReference type="InterPro" id="IPR011009">
    <property type="entry name" value="Kinase-like_dom_sf"/>
</dbReference>
<dbReference type="AlphaFoldDB" id="A0A516NXC3"/>
<feature type="region of interest" description="Disordered" evidence="8">
    <location>
        <begin position="270"/>
        <end position="419"/>
    </location>
</feature>
<evidence type="ECO:0000259" key="9">
    <source>
        <dbReference type="PROSITE" id="PS50011"/>
    </source>
</evidence>
<feature type="region of interest" description="Disordered" evidence="8">
    <location>
        <begin position="463"/>
        <end position="498"/>
    </location>
</feature>
<dbReference type="Pfam" id="PF00069">
    <property type="entry name" value="Pkinase"/>
    <property type="match status" value="1"/>
</dbReference>
<organism evidence="10 11">
    <name type="scientific">Nocardia otitidiscaviarum</name>
    <dbReference type="NCBI Taxonomy" id="1823"/>
    <lineage>
        <taxon>Bacteria</taxon>
        <taxon>Bacillati</taxon>
        <taxon>Actinomycetota</taxon>
        <taxon>Actinomycetes</taxon>
        <taxon>Mycobacteriales</taxon>
        <taxon>Nocardiaceae</taxon>
        <taxon>Nocardia</taxon>
    </lineage>
</organism>
<evidence type="ECO:0000256" key="3">
    <source>
        <dbReference type="ARBA" id="ARBA00022679"/>
    </source>
</evidence>
<sequence length="646" mass="67191">MVDGRFELLEPLGSGGMGTVWRAYDIALHREVALKEVRTDASDGTASSGGAQRERVLREARALARIGHPNVVAIHHIVDAPGAHPWIVMELVRGRSLADRLAQGTMSPEQAARLGRGILAALRAAHAVGVLHRDIKPANVLLREDGSPVLTDFGIAAIDGLDGLTATGNVVGSLDYVAPERLDGQEGYPASDLWSLGLLLYVAVEGYHPLRRESTVGTLAAVLKGEVPPPQRAGALTTALAALLVPDPHRRPSAEQLDWLLAQAASSDSLPYPPPAATHLPPTTARSATQAPPAAPNASRTGQPAQPSDPHSQTSGPHAESPGPYPQPSGPHAQPPGPYPQPSDPHARAAGPSPQFFGSHAGRPGSYPTPVTPDPPFASGSDSPPQHANPPHFARGSVPRQHHSPPIAPGHSSPAAAGTATLQTNGAGAAPAPRRGGRWSRVGLGAAAVVALVVAALVVRPGSSTPGADAPGTPVPSIPATEPLATEPQPSQPGPSVDLLTPDGIRQAIAAFEQASGGEEFTEATFYPTYASTGILLGDQSRRYDAYTYRDGVASRQGPGGTLTGTETTVRLNSINWDILPDLLRAADAQLGVADPTSRYLIIDPAWTFNSDRPTIMVYLSDDYGGSAYLAADLDGTVVKVYPREN</sequence>
<dbReference type="CDD" id="cd14014">
    <property type="entry name" value="STKc_PknB_like"/>
    <property type="match status" value="1"/>
</dbReference>
<dbReference type="InterPro" id="IPR000719">
    <property type="entry name" value="Prot_kinase_dom"/>
</dbReference>
<evidence type="ECO:0000256" key="2">
    <source>
        <dbReference type="ARBA" id="ARBA00012513"/>
    </source>
</evidence>
<dbReference type="GO" id="GO:0005524">
    <property type="term" value="F:ATP binding"/>
    <property type="evidence" value="ECO:0007669"/>
    <property type="project" value="UniProtKB-UniRule"/>
</dbReference>
<feature type="domain" description="Protein kinase" evidence="9">
    <location>
        <begin position="6"/>
        <end position="261"/>
    </location>
</feature>
<feature type="compositionally biased region" description="Polar residues" evidence="8">
    <location>
        <begin position="298"/>
        <end position="316"/>
    </location>
</feature>
<keyword evidence="6 7" id="KW-0067">ATP-binding</keyword>
<evidence type="ECO:0000313" key="11">
    <source>
        <dbReference type="Proteomes" id="UP000317039"/>
    </source>
</evidence>
<dbReference type="Proteomes" id="UP000317039">
    <property type="component" value="Chromosome"/>
</dbReference>
<protein>
    <recommendedName>
        <fullName evidence="2">non-specific serine/threonine protein kinase</fullName>
        <ecNumber evidence="2">2.7.11.1</ecNumber>
    </recommendedName>
</protein>
<feature type="compositionally biased region" description="Pro residues" evidence="8">
    <location>
        <begin position="323"/>
        <end position="343"/>
    </location>
</feature>
<dbReference type="PROSITE" id="PS50011">
    <property type="entry name" value="PROTEIN_KINASE_DOM"/>
    <property type="match status" value="1"/>
</dbReference>
<dbReference type="PROSITE" id="PS00107">
    <property type="entry name" value="PROTEIN_KINASE_ATP"/>
    <property type="match status" value="1"/>
</dbReference>
<dbReference type="EMBL" id="CP041695">
    <property type="protein sequence ID" value="QDP83533.1"/>
    <property type="molecule type" value="Genomic_DNA"/>
</dbReference>
<name>A0A516NXC3_9NOCA</name>
<accession>A0A516NXC3</accession>
<evidence type="ECO:0000256" key="5">
    <source>
        <dbReference type="ARBA" id="ARBA00022777"/>
    </source>
</evidence>
<dbReference type="SMART" id="SM00220">
    <property type="entry name" value="S_TKc"/>
    <property type="match status" value="1"/>
</dbReference>
<dbReference type="Gene3D" id="1.10.510.10">
    <property type="entry name" value="Transferase(Phosphotransferase) domain 1"/>
    <property type="match status" value="1"/>
</dbReference>
<dbReference type="EC" id="2.7.11.1" evidence="2"/>
<dbReference type="KEGG" id="nod:FOH10_16335"/>
<gene>
    <name evidence="10" type="ORF">FOH10_16335</name>
</gene>